<comment type="caution">
    <text evidence="1">The sequence shown here is derived from an EMBL/GenBank/DDBJ whole genome shotgun (WGS) entry which is preliminary data.</text>
</comment>
<dbReference type="RefSeq" id="WP_166131162.1">
    <property type="nucleotide sequence ID" value="NZ_JAANOQ010000010.1"/>
</dbReference>
<protein>
    <submittedName>
        <fullName evidence="1">Uncharacterized protein</fullName>
    </submittedName>
</protein>
<keyword evidence="2" id="KW-1185">Reference proteome</keyword>
<evidence type="ECO:0000313" key="1">
    <source>
        <dbReference type="EMBL" id="MBC5836092.1"/>
    </source>
</evidence>
<dbReference type="Proteomes" id="UP000605990">
    <property type="component" value="Unassembled WGS sequence"/>
</dbReference>
<name>A0ABR7J285_9FLAO</name>
<evidence type="ECO:0000313" key="2">
    <source>
        <dbReference type="Proteomes" id="UP000605990"/>
    </source>
</evidence>
<reference evidence="1 2" key="1">
    <citation type="submission" date="2020-08" db="EMBL/GenBank/DDBJ databases">
        <title>Description of novel Flavobacterium F-408 isolate.</title>
        <authorList>
            <person name="Saticioglu I.B."/>
            <person name="Duman M."/>
            <person name="Altun S."/>
        </authorList>
    </citation>
    <scope>NUCLEOTIDE SEQUENCE [LARGE SCALE GENOMIC DNA]</scope>
    <source>
        <strain evidence="1 2">F-408</strain>
    </source>
</reference>
<accession>A0ABR7J285</accession>
<proteinExistence type="predicted"/>
<dbReference type="EMBL" id="JACRUN010000011">
    <property type="protein sequence ID" value="MBC5836092.1"/>
    <property type="molecule type" value="Genomic_DNA"/>
</dbReference>
<sequence length="90" mass="10408">MQKNINVILSLVNMSEKKQHYKPIRNLTEINTLFKNKPIVFNIANKKYALIYNPANYELQVKAQYPTPAIIATFNQTSSLEQILHTFGKL</sequence>
<gene>
    <name evidence="1" type="ORF">H8R27_14470</name>
</gene>
<organism evidence="1 2">
    <name type="scientific">Flavobacterium bernardetii</name>
    <dbReference type="NCBI Taxonomy" id="2813823"/>
    <lineage>
        <taxon>Bacteria</taxon>
        <taxon>Pseudomonadati</taxon>
        <taxon>Bacteroidota</taxon>
        <taxon>Flavobacteriia</taxon>
        <taxon>Flavobacteriales</taxon>
        <taxon>Flavobacteriaceae</taxon>
        <taxon>Flavobacterium</taxon>
    </lineage>
</organism>
<dbReference type="Gene3D" id="3.30.920.70">
    <property type="match status" value="1"/>
</dbReference>